<accession>A0ABU6WHI0</accession>
<reference evidence="2 3" key="1">
    <citation type="journal article" date="2023" name="Plants (Basel)">
        <title>Bridging the Gap: Combining Genomics and Transcriptomics Approaches to Understand Stylosanthes scabra, an Orphan Legume from the Brazilian Caatinga.</title>
        <authorList>
            <person name="Ferreira-Neto J.R.C."/>
            <person name="da Silva M.D."/>
            <person name="Binneck E."/>
            <person name="de Melo N.F."/>
            <person name="da Silva R.H."/>
            <person name="de Melo A.L.T.M."/>
            <person name="Pandolfi V."/>
            <person name="Bustamante F.O."/>
            <person name="Brasileiro-Vidal A.C."/>
            <person name="Benko-Iseppon A.M."/>
        </authorList>
    </citation>
    <scope>NUCLEOTIDE SEQUENCE [LARGE SCALE GENOMIC DNA]</scope>
    <source>
        <tissue evidence="2">Leaves</tissue>
    </source>
</reference>
<evidence type="ECO:0000256" key="1">
    <source>
        <dbReference type="SAM" id="MobiDB-lite"/>
    </source>
</evidence>
<protein>
    <submittedName>
        <fullName evidence="2">Uncharacterized protein</fullName>
    </submittedName>
</protein>
<evidence type="ECO:0000313" key="2">
    <source>
        <dbReference type="EMBL" id="MED6184316.1"/>
    </source>
</evidence>
<dbReference type="EMBL" id="JASCZI010181530">
    <property type="protein sequence ID" value="MED6184316.1"/>
    <property type="molecule type" value="Genomic_DNA"/>
</dbReference>
<sequence length="232" mass="26323">MNEWPTRKKKSSKIGKIRYNPNKSHEDLNHLKLYKKGASPPQGTHSLTLFTVFDLESHNHITGLLELFISTLISFSAIVLGYAEELVTEGTPSNLEHCGLCWGSERKMEGEIPINNEEGDESSQPQPTPEKEVNQRNQTIQQLEAALRELLERQTREAAIASEVVKRAEELAKRQQAVLDEAERRETSSNSFRLSRHSSLHHSLILIIKSSSTLSFISFSSSFIFKVHPRFN</sequence>
<gene>
    <name evidence="2" type="ORF">PIB30_046257</name>
</gene>
<name>A0ABU6WHI0_9FABA</name>
<keyword evidence="3" id="KW-1185">Reference proteome</keyword>
<organism evidence="2 3">
    <name type="scientific">Stylosanthes scabra</name>
    <dbReference type="NCBI Taxonomy" id="79078"/>
    <lineage>
        <taxon>Eukaryota</taxon>
        <taxon>Viridiplantae</taxon>
        <taxon>Streptophyta</taxon>
        <taxon>Embryophyta</taxon>
        <taxon>Tracheophyta</taxon>
        <taxon>Spermatophyta</taxon>
        <taxon>Magnoliopsida</taxon>
        <taxon>eudicotyledons</taxon>
        <taxon>Gunneridae</taxon>
        <taxon>Pentapetalae</taxon>
        <taxon>rosids</taxon>
        <taxon>fabids</taxon>
        <taxon>Fabales</taxon>
        <taxon>Fabaceae</taxon>
        <taxon>Papilionoideae</taxon>
        <taxon>50 kb inversion clade</taxon>
        <taxon>dalbergioids sensu lato</taxon>
        <taxon>Dalbergieae</taxon>
        <taxon>Pterocarpus clade</taxon>
        <taxon>Stylosanthes</taxon>
    </lineage>
</organism>
<evidence type="ECO:0000313" key="3">
    <source>
        <dbReference type="Proteomes" id="UP001341840"/>
    </source>
</evidence>
<dbReference type="Proteomes" id="UP001341840">
    <property type="component" value="Unassembled WGS sequence"/>
</dbReference>
<feature type="region of interest" description="Disordered" evidence="1">
    <location>
        <begin position="114"/>
        <end position="138"/>
    </location>
</feature>
<comment type="caution">
    <text evidence="2">The sequence shown here is derived from an EMBL/GenBank/DDBJ whole genome shotgun (WGS) entry which is preliminary data.</text>
</comment>
<proteinExistence type="predicted"/>